<comment type="catalytic activity">
    <reaction evidence="4">
        <text>a 2-deoxystreptamine antibiotic + acetyl-CoA = an N(3)-acetyl-2-deoxystreptamine antibiotic + CoA + H(+)</text>
        <dbReference type="Rhea" id="RHEA:12665"/>
        <dbReference type="ChEBI" id="CHEBI:15378"/>
        <dbReference type="ChEBI" id="CHEBI:57287"/>
        <dbReference type="ChEBI" id="CHEBI:57288"/>
        <dbReference type="ChEBI" id="CHEBI:57921"/>
        <dbReference type="ChEBI" id="CHEBI:77452"/>
        <dbReference type="EC" id="2.3.1.81"/>
    </reaction>
</comment>
<gene>
    <name evidence="5" type="ORF">SAMN04489717_1982</name>
</gene>
<dbReference type="GO" id="GO:0046353">
    <property type="term" value="F:aminoglycoside 3-N-acetyltransferase activity"/>
    <property type="evidence" value="ECO:0007669"/>
    <property type="project" value="UniProtKB-EC"/>
</dbReference>
<dbReference type="EC" id="2.3.1.-" evidence="4"/>
<evidence type="ECO:0000256" key="4">
    <source>
        <dbReference type="RuleBase" id="RU365031"/>
    </source>
</evidence>
<keyword evidence="4" id="KW-0046">Antibiotic resistance</keyword>
<evidence type="ECO:0000256" key="1">
    <source>
        <dbReference type="ARBA" id="ARBA00006383"/>
    </source>
</evidence>
<reference evidence="5 6" key="1">
    <citation type="submission" date="2016-10" db="EMBL/GenBank/DDBJ databases">
        <authorList>
            <person name="de Groot N.N."/>
        </authorList>
    </citation>
    <scope>NUCLEOTIDE SEQUENCE [LARGE SCALE GENOMIC DNA]</scope>
    <source>
        <strain evidence="5 6">DSM 22024</strain>
    </source>
</reference>
<sequence>MNTRAEGSAGASTAQGITEGEIAAGLRALGLTERSTALVHTSLRSFGWVEGGAEAVCRALLDACGTVLLPAGAGDHTRMPAPPGLVRPHNAYWNAVSWADFEQALDRAVPYSPERPVDRYLGAVPEAMRALGCAERGAHPLFAFQAAGEHARTLLEAESPDRPLAPIEALAELDGDVVLLGVSHEANTAIHLAEQRLGRSRFYRYAKVAAGVWAEFPNLGGESHRFDDIEPALRPATTEVRIGACRARRVGVRDLLAAVTEVVRADPAALLCPDPACRCGAALAQRLAYVRDRRV</sequence>
<dbReference type="PANTHER" id="PTHR11104">
    <property type="entry name" value="AMINOGLYCOSIDE N3-ACETYLTRANSFERASE"/>
    <property type="match status" value="1"/>
</dbReference>
<evidence type="ECO:0000256" key="2">
    <source>
        <dbReference type="ARBA" id="ARBA00022679"/>
    </source>
</evidence>
<dbReference type="EMBL" id="LT629732">
    <property type="protein sequence ID" value="SDS21645.1"/>
    <property type="molecule type" value="Genomic_DNA"/>
</dbReference>
<organism evidence="5 6">
    <name type="scientific">Actinopolymorpha singaporensis</name>
    <dbReference type="NCBI Taxonomy" id="117157"/>
    <lineage>
        <taxon>Bacteria</taxon>
        <taxon>Bacillati</taxon>
        <taxon>Actinomycetota</taxon>
        <taxon>Actinomycetes</taxon>
        <taxon>Propionibacteriales</taxon>
        <taxon>Actinopolymorphaceae</taxon>
        <taxon>Actinopolymorpha</taxon>
    </lineage>
</organism>
<dbReference type="GO" id="GO:0046677">
    <property type="term" value="P:response to antibiotic"/>
    <property type="evidence" value="ECO:0007669"/>
    <property type="project" value="UniProtKB-KW"/>
</dbReference>
<keyword evidence="6" id="KW-1185">Reference proteome</keyword>
<proteinExistence type="inferred from homology"/>
<dbReference type="RefSeq" id="WP_092652581.1">
    <property type="nucleotide sequence ID" value="NZ_LT629732.1"/>
</dbReference>
<keyword evidence="3 4" id="KW-0012">Acyltransferase</keyword>
<evidence type="ECO:0000256" key="3">
    <source>
        <dbReference type="ARBA" id="ARBA00023315"/>
    </source>
</evidence>
<dbReference type="Pfam" id="PF02522">
    <property type="entry name" value="Antibiotic_NAT"/>
    <property type="match status" value="1"/>
</dbReference>
<protein>
    <recommendedName>
        <fullName evidence="4">Aminoglycoside N(3)-acetyltransferase</fullName>
        <ecNumber evidence="4">2.3.1.-</ecNumber>
    </recommendedName>
</protein>
<dbReference type="InterPro" id="IPR028345">
    <property type="entry name" value="Antibiotic_NAT-like"/>
</dbReference>
<dbReference type="AlphaFoldDB" id="A0A1H1QDZ5"/>
<evidence type="ECO:0000313" key="5">
    <source>
        <dbReference type="EMBL" id="SDS21645.1"/>
    </source>
</evidence>
<dbReference type="Proteomes" id="UP000198983">
    <property type="component" value="Chromosome I"/>
</dbReference>
<dbReference type="InterPro" id="IPR003679">
    <property type="entry name" value="Amioglycoside_AcTrfase"/>
</dbReference>
<evidence type="ECO:0000313" key="6">
    <source>
        <dbReference type="Proteomes" id="UP000198983"/>
    </source>
</evidence>
<dbReference type="SUPFAM" id="SSF110710">
    <property type="entry name" value="TTHA0583/YokD-like"/>
    <property type="match status" value="1"/>
</dbReference>
<name>A0A1H1QDZ5_9ACTN</name>
<dbReference type="PANTHER" id="PTHR11104:SF0">
    <property type="entry name" value="SPBETA PROPHAGE-DERIVED AMINOGLYCOSIDE N(3')-ACETYLTRANSFERASE-LIKE PROTEIN YOKD"/>
    <property type="match status" value="1"/>
</dbReference>
<keyword evidence="2 4" id="KW-0808">Transferase</keyword>
<comment type="similarity">
    <text evidence="1 4">Belongs to the antibiotic N-acetyltransferase family.</text>
</comment>
<accession>A0A1H1QDZ5</accession>
<dbReference type="OrthoDB" id="7330654at2"/>